<sequence>MSNIKYKKFADINLRDSFFDSLREDYPEFDTWYQKKAKAEESAYVLYEENKLVCFVYLKIENSLDTNIIPPLYPTRWVKIGTFKIEARRTKLGQRFIKRAFDFAISHNIFDLYVTAYDKHIVLIDILKRYGFVEYGKKGNEKVLTKHIISNNDLLTFSEVCGKLEQCPLLSKKFNNLPISQKNVISRYRQDLNFQLCCSKCDHFFHFYKSLELPDDLSFIFPTVSTRETKKYILSIYPEYHTRMFSDSKLHTESDSILCDISESNSIHKVYLSAISDTQFLKRGDLLVIYRTKDKDAPSANYSSVATSLCVVEEYRSIYSFEDEENFIKYCSPYNIFSTKELKHYYETKRYPHIIKMTYNISFNKRVVLDKLRKIIPNVSYWGFVALDIQQFYQIIQEAEINDSIVVY</sequence>
<name>A0A3D8JB92_9HELI</name>
<gene>
    <name evidence="1" type="ORF">CQA57_00590</name>
</gene>
<accession>A0A3D8JB92</accession>
<reference evidence="1 2" key="1">
    <citation type="submission" date="2018-04" db="EMBL/GenBank/DDBJ databases">
        <title>Novel Campyloabacter and Helicobacter Species and Strains.</title>
        <authorList>
            <person name="Mannion A.J."/>
            <person name="Shen Z."/>
            <person name="Fox J.G."/>
        </authorList>
    </citation>
    <scope>NUCLEOTIDE SEQUENCE [LARGE SCALE GENOMIC DNA]</scope>
    <source>
        <strain evidence="1 2">MIT 04-9362</strain>
    </source>
</reference>
<dbReference type="EMBL" id="NXLX01000001">
    <property type="protein sequence ID" value="RDU74580.1"/>
    <property type="molecule type" value="Genomic_DNA"/>
</dbReference>
<comment type="caution">
    <text evidence="1">The sequence shown here is derived from an EMBL/GenBank/DDBJ whole genome shotgun (WGS) entry which is preliminary data.</text>
</comment>
<protein>
    <recommendedName>
        <fullName evidence="3">N-acetyltransferase</fullName>
    </recommendedName>
</protein>
<evidence type="ECO:0000313" key="1">
    <source>
        <dbReference type="EMBL" id="RDU74580.1"/>
    </source>
</evidence>
<dbReference type="AlphaFoldDB" id="A0A3D8JB92"/>
<keyword evidence="2" id="KW-1185">Reference proteome</keyword>
<dbReference type="SUPFAM" id="SSF55729">
    <property type="entry name" value="Acyl-CoA N-acyltransferases (Nat)"/>
    <property type="match status" value="1"/>
</dbReference>
<dbReference type="InterPro" id="IPR016181">
    <property type="entry name" value="Acyl_CoA_acyltransferase"/>
</dbReference>
<evidence type="ECO:0000313" key="2">
    <source>
        <dbReference type="Proteomes" id="UP000256695"/>
    </source>
</evidence>
<dbReference type="OrthoDB" id="9773249at2"/>
<dbReference type="RefSeq" id="WP_115578289.1">
    <property type="nucleotide sequence ID" value="NZ_NXLX01000001.1"/>
</dbReference>
<dbReference type="Gene3D" id="3.40.630.30">
    <property type="match status" value="1"/>
</dbReference>
<evidence type="ECO:0008006" key="3">
    <source>
        <dbReference type="Google" id="ProtNLM"/>
    </source>
</evidence>
<dbReference type="Proteomes" id="UP000256695">
    <property type="component" value="Unassembled WGS sequence"/>
</dbReference>
<proteinExistence type="predicted"/>
<organism evidence="1 2">
    <name type="scientific">Helicobacter anseris</name>
    <dbReference type="NCBI Taxonomy" id="375926"/>
    <lineage>
        <taxon>Bacteria</taxon>
        <taxon>Pseudomonadati</taxon>
        <taxon>Campylobacterota</taxon>
        <taxon>Epsilonproteobacteria</taxon>
        <taxon>Campylobacterales</taxon>
        <taxon>Helicobacteraceae</taxon>
        <taxon>Helicobacter</taxon>
    </lineage>
</organism>